<proteinExistence type="inferred from homology"/>
<evidence type="ECO:0000313" key="2">
    <source>
        <dbReference type="EMBL" id="ALB24335.1"/>
    </source>
</evidence>
<gene>
    <name evidence="2" type="ORF">KU39_3162</name>
</gene>
<dbReference type="Proteomes" id="UP000029558">
    <property type="component" value="Chromosome"/>
</dbReference>
<dbReference type="InterPro" id="IPR027354">
    <property type="entry name" value="YcgL_dom"/>
</dbReference>
<accession>A0A1L6TFM9</accession>
<dbReference type="SUPFAM" id="SSF160191">
    <property type="entry name" value="YcgL-like"/>
    <property type="match status" value="1"/>
</dbReference>
<dbReference type="AlphaFoldDB" id="A0A1L6TFM9"/>
<dbReference type="PANTHER" id="PTHR38109:SF1">
    <property type="entry name" value="PROTEIN YCGL"/>
    <property type="match status" value="1"/>
</dbReference>
<dbReference type="Gene3D" id="3.10.510.20">
    <property type="entry name" value="YcgL domain"/>
    <property type="match status" value="1"/>
</dbReference>
<name>A0A1L6TFM9_PISSA</name>
<evidence type="ECO:0000313" key="3">
    <source>
        <dbReference type="Proteomes" id="UP000029558"/>
    </source>
</evidence>
<dbReference type="Pfam" id="PF05166">
    <property type="entry name" value="YcgL"/>
    <property type="match status" value="1"/>
</dbReference>
<evidence type="ECO:0000256" key="1">
    <source>
        <dbReference type="HAMAP-Rule" id="MF_01866"/>
    </source>
</evidence>
<sequence>MEIKCSIFKSLRHHEMYLYIKEGECFDNLPQELIRRFGQSEHVMNLLLNEQRQLARENVLDVMETIEKHGFYLQIPPTLSDCVARTIERIELAETTLNKSED</sequence>
<protein>
    <recommendedName>
        <fullName evidence="1">YcgL domain-containing protein KU39_3162</fullName>
    </recommendedName>
</protein>
<dbReference type="RefSeq" id="WP_017378467.1">
    <property type="nucleotide sequence ID" value="NZ_CP012508.1"/>
</dbReference>
<dbReference type="PROSITE" id="PS51648">
    <property type="entry name" value="YCGL"/>
    <property type="match status" value="1"/>
</dbReference>
<dbReference type="EMBL" id="CP012508">
    <property type="protein sequence ID" value="ALB24335.1"/>
    <property type="molecule type" value="Genomic_DNA"/>
</dbReference>
<dbReference type="PANTHER" id="PTHR38109">
    <property type="entry name" value="PROTEIN YCGL"/>
    <property type="match status" value="1"/>
</dbReference>
<dbReference type="HAMAP" id="MF_01866">
    <property type="entry name" value="UPF0745"/>
    <property type="match status" value="1"/>
</dbReference>
<reference evidence="2 3" key="1">
    <citation type="journal article" date="2014" name="Genome Announc.">
        <title>Comparative Genome Analysis of Two Isolates of the Fish Pathogen Piscirickettsia salmonis from Different Hosts Reveals Major Differences in Virulence-Associated Secretion Systems.</title>
        <authorList>
            <person name="Bohle H."/>
            <person name="Henriquez P."/>
            <person name="Grothusen H."/>
            <person name="Navas E."/>
            <person name="Sandoval A."/>
            <person name="Bustamante F."/>
            <person name="Bustos P."/>
            <person name="Mancilla M."/>
        </authorList>
    </citation>
    <scope>NUCLEOTIDE SEQUENCE [LARGE SCALE GENOMIC DNA]</scope>
    <source>
        <strain evidence="3">B1-32597</strain>
    </source>
</reference>
<organism evidence="2 3">
    <name type="scientific">Piscirickettsia salmonis</name>
    <dbReference type="NCBI Taxonomy" id="1238"/>
    <lineage>
        <taxon>Bacteria</taxon>
        <taxon>Pseudomonadati</taxon>
        <taxon>Pseudomonadota</taxon>
        <taxon>Gammaproteobacteria</taxon>
        <taxon>Thiotrichales</taxon>
        <taxon>Piscirickettsiaceae</taxon>
        <taxon>Piscirickettsia</taxon>
    </lineage>
</organism>
<dbReference type="InterPro" id="IPR038068">
    <property type="entry name" value="YcgL-like_sf"/>
</dbReference>